<feature type="compositionally biased region" description="Polar residues" evidence="1">
    <location>
        <begin position="16"/>
        <end position="25"/>
    </location>
</feature>
<dbReference type="RefSeq" id="WP_125484288.1">
    <property type="nucleotide sequence ID" value="NZ_RSDW01000001.1"/>
</dbReference>
<proteinExistence type="predicted"/>
<name>A0A428MF74_9BACT</name>
<dbReference type="Proteomes" id="UP000269669">
    <property type="component" value="Unassembled WGS sequence"/>
</dbReference>
<feature type="region of interest" description="Disordered" evidence="1">
    <location>
        <begin position="1"/>
        <end position="56"/>
    </location>
</feature>
<accession>A0A428MF74</accession>
<keyword evidence="2" id="KW-0472">Membrane</keyword>
<comment type="caution">
    <text evidence="3">The sequence shown here is derived from an EMBL/GenBank/DDBJ whole genome shotgun (WGS) entry which is preliminary data.</text>
</comment>
<evidence type="ECO:0000313" key="3">
    <source>
        <dbReference type="EMBL" id="RSL15558.1"/>
    </source>
</evidence>
<feature type="compositionally biased region" description="Basic and acidic residues" evidence="1">
    <location>
        <begin position="45"/>
        <end position="56"/>
    </location>
</feature>
<feature type="transmembrane region" description="Helical" evidence="2">
    <location>
        <begin position="66"/>
        <end position="88"/>
    </location>
</feature>
<evidence type="ECO:0000256" key="1">
    <source>
        <dbReference type="SAM" id="MobiDB-lite"/>
    </source>
</evidence>
<gene>
    <name evidence="3" type="ORF">EDE15_1049</name>
</gene>
<keyword evidence="4" id="KW-1185">Reference proteome</keyword>
<dbReference type="EMBL" id="RSDW01000001">
    <property type="protein sequence ID" value="RSL15558.1"/>
    <property type="molecule type" value="Genomic_DNA"/>
</dbReference>
<keyword evidence="2" id="KW-1133">Transmembrane helix</keyword>
<keyword evidence="2" id="KW-0812">Transmembrane</keyword>
<organism evidence="3 4">
    <name type="scientific">Edaphobacter aggregans</name>
    <dbReference type="NCBI Taxonomy" id="570835"/>
    <lineage>
        <taxon>Bacteria</taxon>
        <taxon>Pseudomonadati</taxon>
        <taxon>Acidobacteriota</taxon>
        <taxon>Terriglobia</taxon>
        <taxon>Terriglobales</taxon>
        <taxon>Acidobacteriaceae</taxon>
        <taxon>Edaphobacter</taxon>
    </lineage>
</organism>
<dbReference type="AlphaFoldDB" id="A0A428MF74"/>
<evidence type="ECO:0000313" key="4">
    <source>
        <dbReference type="Proteomes" id="UP000269669"/>
    </source>
</evidence>
<reference evidence="3 4" key="1">
    <citation type="submission" date="2018-12" db="EMBL/GenBank/DDBJ databases">
        <title>Sequencing of bacterial isolates from soil warming experiment in Harvard Forest, Massachusetts, USA.</title>
        <authorList>
            <person name="Deangelis K."/>
        </authorList>
    </citation>
    <scope>NUCLEOTIDE SEQUENCE [LARGE SCALE GENOMIC DNA]</scope>
    <source>
        <strain evidence="3 4">EB153</strain>
    </source>
</reference>
<evidence type="ECO:0000256" key="2">
    <source>
        <dbReference type="SAM" id="Phobius"/>
    </source>
</evidence>
<protein>
    <submittedName>
        <fullName evidence="3">Uncharacterized protein</fullName>
    </submittedName>
</protein>
<sequence>MNKKRHEKHHEGHPQQPGTRANSVQEPLMKIPNPLPVQIESSSKGNERYDEEKKNRETTLRTAKHLNWITGVAAAISLLALVALYMSISVSRTQARIAQQEFEMSQRPWVGLADPITISKLVDDPRGSMDIEITAKVKNFGNSPAFNVVPALDLVIGNGGTDIRPAIDKVCARLEGDIMPLKVGDIVFPGDSYSFPTEAYRRLDEGQADPVYFFPGCILYIDRDKKIKHTKICQWTDNEHLKVGASLSSCSRQSAD</sequence>